<evidence type="ECO:0000313" key="2">
    <source>
        <dbReference type="Proteomes" id="UP000479526"/>
    </source>
</evidence>
<keyword evidence="2" id="KW-1185">Reference proteome</keyword>
<proteinExistence type="predicted"/>
<evidence type="ECO:0000313" key="1">
    <source>
        <dbReference type="EMBL" id="NAS25141.1"/>
    </source>
</evidence>
<protein>
    <submittedName>
        <fullName evidence="1">Uncharacterized protein</fullName>
    </submittedName>
</protein>
<reference evidence="1 2" key="1">
    <citation type="submission" date="2020-01" db="EMBL/GenBank/DDBJ databases">
        <title>Herbidospora sp. NEAU-GS84 nov., a novel actinomycete isolated from soil.</title>
        <authorList>
            <person name="Han L."/>
        </authorList>
    </citation>
    <scope>NUCLEOTIDE SEQUENCE [LARGE SCALE GENOMIC DNA]</scope>
    <source>
        <strain evidence="1 2">NEAU-GS84</strain>
    </source>
</reference>
<accession>A0A7C9JF72</accession>
<dbReference type="RefSeq" id="WP_161482266.1">
    <property type="nucleotide sequence ID" value="NZ_WXEW01000008.1"/>
</dbReference>
<dbReference type="AlphaFoldDB" id="A0A7C9JF72"/>
<comment type="caution">
    <text evidence="1">The sequence shown here is derived from an EMBL/GenBank/DDBJ whole genome shotgun (WGS) entry which is preliminary data.</text>
</comment>
<gene>
    <name evidence="1" type="ORF">GT755_26090</name>
</gene>
<dbReference type="Proteomes" id="UP000479526">
    <property type="component" value="Unassembled WGS sequence"/>
</dbReference>
<organism evidence="1 2">
    <name type="scientific">Herbidospora solisilvae</name>
    <dbReference type="NCBI Taxonomy" id="2696284"/>
    <lineage>
        <taxon>Bacteria</taxon>
        <taxon>Bacillati</taxon>
        <taxon>Actinomycetota</taxon>
        <taxon>Actinomycetes</taxon>
        <taxon>Streptosporangiales</taxon>
        <taxon>Streptosporangiaceae</taxon>
        <taxon>Herbidospora</taxon>
    </lineage>
</organism>
<dbReference type="EMBL" id="WXEW01000008">
    <property type="protein sequence ID" value="NAS25141.1"/>
    <property type="molecule type" value="Genomic_DNA"/>
</dbReference>
<name>A0A7C9JF72_9ACTN</name>
<sequence>MISPPLCPGCGTSRLVPIAYGYPHFTDELKRALEEKRLVLGGCEVRDEKWACPSCENRYPELESGAQ</sequence>